<protein>
    <submittedName>
        <fullName evidence="1">Uncharacterized protein</fullName>
    </submittedName>
</protein>
<dbReference type="EMBL" id="LT670818">
    <property type="protein sequence ID" value="SHH68958.1"/>
    <property type="molecule type" value="Genomic_DNA"/>
</dbReference>
<proteinExistence type="predicted"/>
<organism evidence="1 2">
    <name type="scientific">Bradyrhizobium erythrophlei</name>
    <dbReference type="NCBI Taxonomy" id="1437360"/>
    <lineage>
        <taxon>Bacteria</taxon>
        <taxon>Pseudomonadati</taxon>
        <taxon>Pseudomonadota</taxon>
        <taxon>Alphaproteobacteria</taxon>
        <taxon>Hyphomicrobiales</taxon>
        <taxon>Nitrobacteraceae</taxon>
        <taxon>Bradyrhizobium</taxon>
    </lineage>
</organism>
<reference evidence="1 2" key="1">
    <citation type="submission" date="2016-11" db="EMBL/GenBank/DDBJ databases">
        <authorList>
            <person name="Jaros S."/>
            <person name="Januszkiewicz K."/>
            <person name="Wedrychowicz H."/>
        </authorList>
    </citation>
    <scope>NUCLEOTIDE SEQUENCE [LARGE SCALE GENOMIC DNA]</scope>
    <source>
        <strain evidence="1 2">GAS242</strain>
    </source>
</reference>
<dbReference type="AlphaFoldDB" id="A0A1M5V1I3"/>
<gene>
    <name evidence="1" type="ORF">SAMN05444169_8817</name>
</gene>
<evidence type="ECO:0000313" key="2">
    <source>
        <dbReference type="Proteomes" id="UP000190675"/>
    </source>
</evidence>
<evidence type="ECO:0000313" key="1">
    <source>
        <dbReference type="EMBL" id="SHH68958.1"/>
    </source>
</evidence>
<sequence>MNTSVAIMHIRMKPLPRRHRIAHLRALLRRPMACPARREELAALLRDEMSAPSSCGDLRA</sequence>
<dbReference type="Proteomes" id="UP000190675">
    <property type="component" value="Chromosome I"/>
</dbReference>
<accession>A0A1M5V1I3</accession>
<name>A0A1M5V1I3_9BRAD</name>
<dbReference type="RefSeq" id="WP_154073758.1">
    <property type="nucleotide sequence ID" value="NZ_LT670818.1"/>
</dbReference>